<evidence type="ECO:0000313" key="1">
    <source>
        <dbReference type="EMBL" id="POM64843.1"/>
    </source>
</evidence>
<proteinExistence type="predicted"/>
<accession>A0A2P4XH28</accession>
<feature type="non-terminal residue" evidence="1">
    <location>
        <position position="143"/>
    </location>
</feature>
<dbReference type="OrthoDB" id="99548at2759"/>
<reference evidence="1 2" key="1">
    <citation type="journal article" date="2017" name="Genome Biol. Evol.">
        <title>Phytophthora megakarya and P. palmivora, closely related causal agents of cacao black pod rot, underwent increases in genome sizes and gene numbers by different mechanisms.</title>
        <authorList>
            <person name="Ali S.S."/>
            <person name="Shao J."/>
            <person name="Lary D.J."/>
            <person name="Kronmiller B."/>
            <person name="Shen D."/>
            <person name="Strem M.D."/>
            <person name="Amoako-Attah I."/>
            <person name="Akrofi A.Y."/>
            <person name="Begoude B.A."/>
            <person name="Ten Hoopen G.M."/>
            <person name="Coulibaly K."/>
            <person name="Kebe B.I."/>
            <person name="Melnick R.L."/>
            <person name="Guiltinan M.J."/>
            <person name="Tyler B.M."/>
            <person name="Meinhardt L.W."/>
            <person name="Bailey B.A."/>
        </authorList>
    </citation>
    <scope>NUCLEOTIDE SEQUENCE [LARGE SCALE GENOMIC DNA]</scope>
    <source>
        <strain evidence="2">sbr112.9</strain>
    </source>
</reference>
<dbReference type="AlphaFoldDB" id="A0A2P4XH28"/>
<sequence length="143" mass="15779">MPSGLLRCFPHCCPDHIERSYCGCSVHVLVTFESAEEAAKAKVNDDLIVCARFEAAVTVAKPGAGDIVTALPVDSIMALPGSAMGTGVNTIQSDWVRAEKVNDVHQDRFPENTILYELNNHRNPQWYYGYESGSTKAQRELKH</sequence>
<comment type="caution">
    <text evidence="1">The sequence shown here is derived from an EMBL/GenBank/DDBJ whole genome shotgun (WGS) entry which is preliminary data.</text>
</comment>
<dbReference type="Proteomes" id="UP000237271">
    <property type="component" value="Unassembled WGS sequence"/>
</dbReference>
<keyword evidence="2" id="KW-1185">Reference proteome</keyword>
<organism evidence="1 2">
    <name type="scientific">Phytophthora palmivora</name>
    <dbReference type="NCBI Taxonomy" id="4796"/>
    <lineage>
        <taxon>Eukaryota</taxon>
        <taxon>Sar</taxon>
        <taxon>Stramenopiles</taxon>
        <taxon>Oomycota</taxon>
        <taxon>Peronosporomycetes</taxon>
        <taxon>Peronosporales</taxon>
        <taxon>Peronosporaceae</taxon>
        <taxon>Phytophthora</taxon>
    </lineage>
</organism>
<gene>
    <name evidence="1" type="ORF">PHPALM_19591</name>
</gene>
<evidence type="ECO:0000313" key="2">
    <source>
        <dbReference type="Proteomes" id="UP000237271"/>
    </source>
</evidence>
<dbReference type="EMBL" id="NCKW01011049">
    <property type="protein sequence ID" value="POM64843.1"/>
    <property type="molecule type" value="Genomic_DNA"/>
</dbReference>
<name>A0A2P4XH28_9STRA</name>
<protein>
    <submittedName>
        <fullName evidence="1">Uncharacterized protein</fullName>
    </submittedName>
</protein>